<dbReference type="Proteomes" id="UP000183529">
    <property type="component" value="Unassembled WGS sequence"/>
</dbReference>
<dbReference type="GO" id="GO:0016747">
    <property type="term" value="F:acyltransferase activity, transferring groups other than amino-acyl groups"/>
    <property type="evidence" value="ECO:0007669"/>
    <property type="project" value="InterPro"/>
</dbReference>
<dbReference type="SUPFAM" id="SSF55729">
    <property type="entry name" value="Acyl-CoA N-acyltransferases (Nat)"/>
    <property type="match status" value="1"/>
</dbReference>
<evidence type="ECO:0000313" key="2">
    <source>
        <dbReference type="EMBL" id="SEJ25524.1"/>
    </source>
</evidence>
<evidence type="ECO:0000313" key="3">
    <source>
        <dbReference type="Proteomes" id="UP000183529"/>
    </source>
</evidence>
<sequence length="207" mass="23163">MRFIPLDRINAPTLLVRPLTRADAPALFDQMLGDADTMRDLPLARHTRLDDTAAFIDEALRGWQDGTLIRYVLECQQTQRLTALIELKPALPRVEIGVMISRDGGARRRRAGVLALQQLIDWLMEQPGVYRVFACCAVDGLAHSAMERLGFVREATLANYEPRPNRGLLAADSYLYALTRAAPVPPPAPNSGVEWLRSTMRWELAEA</sequence>
<dbReference type="InterPro" id="IPR000182">
    <property type="entry name" value="GNAT_dom"/>
</dbReference>
<proteinExistence type="predicted"/>
<gene>
    <name evidence="2" type="ORF">SAMN05216550_103346</name>
</gene>
<comment type="caution">
    <text evidence="2">The sequence shown here is derived from an EMBL/GenBank/DDBJ whole genome shotgun (WGS) entry which is preliminary data.</text>
</comment>
<organism evidence="2 3">
    <name type="scientific">Paraburkholderia tropica</name>
    <dbReference type="NCBI Taxonomy" id="92647"/>
    <lineage>
        <taxon>Bacteria</taxon>
        <taxon>Pseudomonadati</taxon>
        <taxon>Pseudomonadota</taxon>
        <taxon>Betaproteobacteria</taxon>
        <taxon>Burkholderiales</taxon>
        <taxon>Burkholderiaceae</taxon>
        <taxon>Paraburkholderia</taxon>
    </lineage>
</organism>
<name>A0AAQ1GCY6_9BURK</name>
<dbReference type="PANTHER" id="PTHR43792">
    <property type="entry name" value="GNAT FAMILY, PUTATIVE (AFU_ORTHOLOGUE AFUA_3G00765)-RELATED-RELATED"/>
    <property type="match status" value="1"/>
</dbReference>
<dbReference type="RefSeq" id="WP_074982079.1">
    <property type="nucleotide sequence ID" value="NZ_CADFGN010000001.1"/>
</dbReference>
<evidence type="ECO:0000259" key="1">
    <source>
        <dbReference type="PROSITE" id="PS51186"/>
    </source>
</evidence>
<dbReference type="InterPro" id="IPR016181">
    <property type="entry name" value="Acyl_CoA_acyltransferase"/>
</dbReference>
<accession>A0AAQ1GCY6</accession>
<dbReference type="PANTHER" id="PTHR43792:SF1">
    <property type="entry name" value="N-ACETYLTRANSFERASE DOMAIN-CONTAINING PROTEIN"/>
    <property type="match status" value="1"/>
</dbReference>
<dbReference type="Pfam" id="PF13302">
    <property type="entry name" value="Acetyltransf_3"/>
    <property type="match status" value="1"/>
</dbReference>
<reference evidence="2 3" key="1">
    <citation type="submission" date="2016-10" db="EMBL/GenBank/DDBJ databases">
        <authorList>
            <person name="Varghese N."/>
            <person name="Submissions S."/>
        </authorList>
    </citation>
    <scope>NUCLEOTIDE SEQUENCE [LARGE SCALE GENOMIC DNA]</scope>
    <source>
        <strain evidence="2 3">LMG 22274</strain>
    </source>
</reference>
<dbReference type="EMBL" id="FNZM01000003">
    <property type="protein sequence ID" value="SEJ25524.1"/>
    <property type="molecule type" value="Genomic_DNA"/>
</dbReference>
<dbReference type="AlphaFoldDB" id="A0AAQ1GCY6"/>
<protein>
    <submittedName>
        <fullName evidence="2">Protein N-acetyltransferase, RimJ/RimL family</fullName>
    </submittedName>
</protein>
<dbReference type="Gene3D" id="3.40.630.30">
    <property type="match status" value="1"/>
</dbReference>
<dbReference type="InterPro" id="IPR051531">
    <property type="entry name" value="N-acetyltransferase"/>
</dbReference>
<dbReference type="GeneID" id="61305960"/>
<dbReference type="PROSITE" id="PS51186">
    <property type="entry name" value="GNAT"/>
    <property type="match status" value="1"/>
</dbReference>
<feature type="domain" description="N-acetyltransferase" evidence="1">
    <location>
        <begin position="14"/>
        <end position="181"/>
    </location>
</feature>